<comment type="subcellular location">
    <subcellularLocation>
        <location evidence="2">Membrane</location>
    </subcellularLocation>
</comment>
<dbReference type="PRINTS" id="PR00344">
    <property type="entry name" value="BCTRLSENSOR"/>
</dbReference>
<dbReference type="SMART" id="SM00448">
    <property type="entry name" value="REC"/>
    <property type="match status" value="1"/>
</dbReference>
<dbReference type="PROSITE" id="PS50885">
    <property type="entry name" value="HAMP"/>
    <property type="match status" value="1"/>
</dbReference>
<comment type="caution">
    <text evidence="15">The sequence shown here is derived from an EMBL/GenBank/DDBJ whole genome shotgun (WGS) entry which is preliminary data.</text>
</comment>
<comment type="catalytic activity">
    <reaction evidence="1">
        <text>ATP + protein L-histidine = ADP + protein N-phospho-L-histidine.</text>
        <dbReference type="EC" id="2.7.13.3"/>
    </reaction>
</comment>
<dbReference type="CDD" id="cd16922">
    <property type="entry name" value="HATPase_EvgS-ArcB-TorS-like"/>
    <property type="match status" value="1"/>
</dbReference>
<evidence type="ECO:0000259" key="12">
    <source>
        <dbReference type="PROSITE" id="PS50109"/>
    </source>
</evidence>
<keyword evidence="11" id="KW-0812">Transmembrane</keyword>
<keyword evidence="11" id="KW-0472">Membrane</keyword>
<keyword evidence="15" id="KW-0067">ATP-binding</keyword>
<dbReference type="PANTHER" id="PTHR45339">
    <property type="entry name" value="HYBRID SIGNAL TRANSDUCTION HISTIDINE KINASE J"/>
    <property type="match status" value="1"/>
</dbReference>
<dbReference type="InterPro" id="IPR036097">
    <property type="entry name" value="HisK_dim/P_sf"/>
</dbReference>
<dbReference type="InterPro" id="IPR004358">
    <property type="entry name" value="Sig_transdc_His_kin-like_C"/>
</dbReference>
<evidence type="ECO:0000256" key="3">
    <source>
        <dbReference type="ARBA" id="ARBA00012438"/>
    </source>
</evidence>
<evidence type="ECO:0000256" key="11">
    <source>
        <dbReference type="SAM" id="Phobius"/>
    </source>
</evidence>
<dbReference type="SMART" id="SM00387">
    <property type="entry name" value="HATPase_c"/>
    <property type="match status" value="1"/>
</dbReference>
<dbReference type="InterPro" id="IPR003661">
    <property type="entry name" value="HisK_dim/P_dom"/>
</dbReference>
<dbReference type="Gene3D" id="6.10.340.10">
    <property type="match status" value="1"/>
</dbReference>
<dbReference type="Gene3D" id="3.30.565.10">
    <property type="entry name" value="Histidine kinase-like ATPase, C-terminal domain"/>
    <property type="match status" value="1"/>
</dbReference>
<dbReference type="CDD" id="cd00082">
    <property type="entry name" value="HisKA"/>
    <property type="match status" value="1"/>
</dbReference>
<dbReference type="CDD" id="cd17546">
    <property type="entry name" value="REC_hyHK_CKI1_RcsC-like"/>
    <property type="match status" value="1"/>
</dbReference>
<reference evidence="15 16" key="1">
    <citation type="submission" date="2024-06" db="EMBL/GenBank/DDBJ databases">
        <authorList>
            <person name="Steensen K."/>
            <person name="Seneca J."/>
            <person name="Bartlau N."/>
            <person name="Yu A.X."/>
            <person name="Polz M.F."/>
        </authorList>
    </citation>
    <scope>NUCLEOTIDE SEQUENCE [LARGE SCALE GENOMIC DNA]</scope>
    <source>
        <strain evidence="15 16">1F146</strain>
    </source>
</reference>
<dbReference type="Pfam" id="PF00512">
    <property type="entry name" value="HisKA"/>
    <property type="match status" value="1"/>
</dbReference>
<dbReference type="InterPro" id="IPR011006">
    <property type="entry name" value="CheY-like_superfamily"/>
</dbReference>
<dbReference type="SUPFAM" id="SSF55874">
    <property type="entry name" value="ATPase domain of HSP90 chaperone/DNA topoisomerase II/histidine kinase"/>
    <property type="match status" value="1"/>
</dbReference>
<dbReference type="SUPFAM" id="SSF47384">
    <property type="entry name" value="Homodimeric domain of signal transducing histidine kinase"/>
    <property type="match status" value="1"/>
</dbReference>
<dbReference type="InterPro" id="IPR003594">
    <property type="entry name" value="HATPase_dom"/>
</dbReference>
<dbReference type="InterPro" id="IPR036890">
    <property type="entry name" value="HATPase_C_sf"/>
</dbReference>
<feature type="modified residue" description="4-aspartylphosphate" evidence="9">
    <location>
        <position position="558"/>
    </location>
</feature>
<dbReference type="Pfam" id="PF17149">
    <property type="entry name" value="CHASE5"/>
    <property type="match status" value="1"/>
</dbReference>
<organism evidence="15 16">
    <name type="scientific">Vibrio bivalvicida</name>
    <dbReference type="NCBI Taxonomy" id="1276888"/>
    <lineage>
        <taxon>Bacteria</taxon>
        <taxon>Pseudomonadati</taxon>
        <taxon>Pseudomonadota</taxon>
        <taxon>Gammaproteobacteria</taxon>
        <taxon>Vibrionales</taxon>
        <taxon>Vibrionaceae</taxon>
        <taxon>Vibrio</taxon>
        <taxon>Vibrio oreintalis group</taxon>
    </lineage>
</organism>
<keyword evidence="16" id="KW-1185">Reference proteome</keyword>
<dbReference type="PROSITE" id="PS50110">
    <property type="entry name" value="RESPONSE_REGULATORY"/>
    <property type="match status" value="1"/>
</dbReference>
<dbReference type="SUPFAM" id="SSF52172">
    <property type="entry name" value="CheY-like"/>
    <property type="match status" value="1"/>
</dbReference>
<keyword evidence="7" id="KW-0378">Hydrolase</keyword>
<name>A0ABV4MI94_9VIBR</name>
<dbReference type="Gene3D" id="3.40.50.2300">
    <property type="match status" value="1"/>
</dbReference>
<keyword evidence="10" id="KW-0175">Coiled coil</keyword>
<dbReference type="Proteomes" id="UP001569151">
    <property type="component" value="Unassembled WGS sequence"/>
</dbReference>
<dbReference type="EMBL" id="JBGOOS010000013">
    <property type="protein sequence ID" value="MEZ8209295.1"/>
    <property type="molecule type" value="Genomic_DNA"/>
</dbReference>
<feature type="domain" description="Histidine kinase" evidence="12">
    <location>
        <begin position="246"/>
        <end position="466"/>
    </location>
</feature>
<keyword evidence="15" id="KW-0547">Nucleotide-binding</keyword>
<sequence>MSSSRSLSITKQLVVATLLISSVLAVAIASINFYLGYRGELKSLEQKFSEVEHSYLSSINSSLWVVDIALLETQAQGIFQLPHIDSVIIEDSSSTLVSLGNIEGLKKLSRRWPLTHSLGEKQFDLGSLVVETDLAPIHAKLWKDFMFLLGVTLLQTSVIVASLLMLVIKLIIKPIRDISNTMSDFSNGATPPKIANTTRPFNDELTTLRNKYNECIEQLEVNYSQLLDSKQKAEVANVKKSEFLANMSHEIRTPMNGIVGIAALLKSTELNETQKNYINILLSSSDTLLDIINEVLDFSKIEAGHFELDNTQYNINELLQQLSNEFNLRATQKELTYRCNIDSGLPDCVDGDPARLKQVLNNLVGNALKFTEQGFVELKVTTSISEEVKLLYIEVKDSGIGIHKDKLEAIFEKFQQADGSTTRQYGGTGLGLAISQKIVEMMGGELKVISELGLGSSFYFAIPLHASRAATTSVQTQPIPVQQNLINFKPKPPNTPELVVHQNVSQGVSVLVVEDTRVNQQILKGMLNLLGIEAVIASNGKEAIDLCEQQTFDAILMDCHMPIMDGYEATKILRDRNGWTKTVPIIAVTANVMKEHREQCYEAGMNDFLSKPVQPEHISSTLHDQLPWLKDKVALSGSLNKRNDQGT</sequence>
<feature type="transmembrane region" description="Helical" evidence="11">
    <location>
        <begin position="12"/>
        <end position="35"/>
    </location>
</feature>
<dbReference type="RefSeq" id="WP_371718954.1">
    <property type="nucleotide sequence ID" value="NZ_JBGOOF010000015.1"/>
</dbReference>
<feature type="coiled-coil region" evidence="10">
    <location>
        <begin position="202"/>
        <end position="236"/>
    </location>
</feature>
<dbReference type="InterPro" id="IPR033414">
    <property type="entry name" value="Sensor_dom"/>
</dbReference>
<evidence type="ECO:0000259" key="14">
    <source>
        <dbReference type="PROSITE" id="PS50885"/>
    </source>
</evidence>
<evidence type="ECO:0000259" key="13">
    <source>
        <dbReference type="PROSITE" id="PS50110"/>
    </source>
</evidence>
<protein>
    <recommendedName>
        <fullName evidence="3">histidine kinase</fullName>
        <ecNumber evidence="3">2.7.13.3</ecNumber>
    </recommendedName>
</protein>
<proteinExistence type="predicted"/>
<evidence type="ECO:0000256" key="2">
    <source>
        <dbReference type="ARBA" id="ARBA00004370"/>
    </source>
</evidence>
<dbReference type="InterPro" id="IPR005467">
    <property type="entry name" value="His_kinase_dom"/>
</dbReference>
<evidence type="ECO:0000256" key="9">
    <source>
        <dbReference type="PROSITE-ProRule" id="PRU00169"/>
    </source>
</evidence>
<evidence type="ECO:0000256" key="5">
    <source>
        <dbReference type="ARBA" id="ARBA00022679"/>
    </source>
</evidence>
<evidence type="ECO:0000313" key="15">
    <source>
        <dbReference type="EMBL" id="MEZ8209295.1"/>
    </source>
</evidence>
<evidence type="ECO:0000256" key="6">
    <source>
        <dbReference type="ARBA" id="ARBA00022777"/>
    </source>
</evidence>
<dbReference type="Pfam" id="PF02518">
    <property type="entry name" value="HATPase_c"/>
    <property type="match status" value="1"/>
</dbReference>
<accession>A0ABV4MI94</accession>
<gene>
    <name evidence="15" type="ORF">ACED39_10940</name>
</gene>
<dbReference type="SMART" id="SM00388">
    <property type="entry name" value="HisKA"/>
    <property type="match status" value="1"/>
</dbReference>
<dbReference type="EC" id="2.7.13.3" evidence="3"/>
<evidence type="ECO:0000256" key="1">
    <source>
        <dbReference type="ARBA" id="ARBA00000085"/>
    </source>
</evidence>
<dbReference type="Gene3D" id="1.10.287.130">
    <property type="match status" value="1"/>
</dbReference>
<keyword evidence="4 9" id="KW-0597">Phosphoprotein</keyword>
<dbReference type="PANTHER" id="PTHR45339:SF1">
    <property type="entry name" value="HYBRID SIGNAL TRANSDUCTION HISTIDINE KINASE J"/>
    <property type="match status" value="1"/>
</dbReference>
<keyword evidence="11" id="KW-1133">Transmembrane helix</keyword>
<evidence type="ECO:0000256" key="10">
    <source>
        <dbReference type="SAM" id="Coils"/>
    </source>
</evidence>
<evidence type="ECO:0000313" key="16">
    <source>
        <dbReference type="Proteomes" id="UP001569151"/>
    </source>
</evidence>
<feature type="domain" description="Response regulatory" evidence="13">
    <location>
        <begin position="509"/>
        <end position="626"/>
    </location>
</feature>
<keyword evidence="8" id="KW-0902">Two-component regulatory system</keyword>
<dbReference type="InterPro" id="IPR003660">
    <property type="entry name" value="HAMP_dom"/>
</dbReference>
<evidence type="ECO:0000256" key="7">
    <source>
        <dbReference type="ARBA" id="ARBA00022801"/>
    </source>
</evidence>
<dbReference type="Pfam" id="PF00072">
    <property type="entry name" value="Response_reg"/>
    <property type="match status" value="1"/>
</dbReference>
<dbReference type="GO" id="GO:0005524">
    <property type="term" value="F:ATP binding"/>
    <property type="evidence" value="ECO:0007669"/>
    <property type="project" value="UniProtKB-KW"/>
</dbReference>
<keyword evidence="6" id="KW-0418">Kinase</keyword>
<feature type="domain" description="HAMP" evidence="14">
    <location>
        <begin position="169"/>
        <end position="224"/>
    </location>
</feature>
<evidence type="ECO:0000256" key="8">
    <source>
        <dbReference type="ARBA" id="ARBA00023012"/>
    </source>
</evidence>
<dbReference type="PROSITE" id="PS50109">
    <property type="entry name" value="HIS_KIN"/>
    <property type="match status" value="1"/>
</dbReference>
<dbReference type="InterPro" id="IPR001789">
    <property type="entry name" value="Sig_transdc_resp-reg_receiver"/>
</dbReference>
<feature type="transmembrane region" description="Helical" evidence="11">
    <location>
        <begin position="145"/>
        <end position="172"/>
    </location>
</feature>
<evidence type="ECO:0000256" key="4">
    <source>
        <dbReference type="ARBA" id="ARBA00022553"/>
    </source>
</evidence>
<keyword evidence="5" id="KW-0808">Transferase</keyword>